<dbReference type="Proteomes" id="UP001607157">
    <property type="component" value="Unassembled WGS sequence"/>
</dbReference>
<reference evidence="2 3" key="1">
    <citation type="submission" date="2024-10" db="EMBL/GenBank/DDBJ databases">
        <authorList>
            <person name="Yang X.-N."/>
        </authorList>
    </citation>
    <scope>NUCLEOTIDE SEQUENCE [LARGE SCALE GENOMIC DNA]</scope>
    <source>
        <strain evidence="2 3">CAU 1059</strain>
    </source>
</reference>
<sequence>MRGLLIVAAAYLMASPALSEGFDRPIPQAQSATAEFWFAMGSIGLIIALILVQRLVARR</sequence>
<keyword evidence="1" id="KW-0812">Transmembrane</keyword>
<accession>A0ABW7IBY6</accession>
<protein>
    <submittedName>
        <fullName evidence="2">Protein NnrT</fullName>
    </submittedName>
</protein>
<evidence type="ECO:0000313" key="2">
    <source>
        <dbReference type="EMBL" id="MFH0255450.1"/>
    </source>
</evidence>
<keyword evidence="3" id="KW-1185">Reference proteome</keyword>
<proteinExistence type="predicted"/>
<comment type="caution">
    <text evidence="2">The sequence shown here is derived from an EMBL/GenBank/DDBJ whole genome shotgun (WGS) entry which is preliminary data.</text>
</comment>
<keyword evidence="1" id="KW-1133">Transmembrane helix</keyword>
<evidence type="ECO:0000256" key="1">
    <source>
        <dbReference type="SAM" id="Phobius"/>
    </source>
</evidence>
<evidence type="ECO:0000313" key="3">
    <source>
        <dbReference type="Proteomes" id="UP001607157"/>
    </source>
</evidence>
<keyword evidence="1" id="KW-0472">Membrane</keyword>
<dbReference type="EMBL" id="JBIHMM010000008">
    <property type="protein sequence ID" value="MFH0255450.1"/>
    <property type="molecule type" value="Genomic_DNA"/>
</dbReference>
<organism evidence="2 3">
    <name type="scientific">Roseovarius aquimarinus</name>
    <dbReference type="NCBI Taxonomy" id="1229156"/>
    <lineage>
        <taxon>Bacteria</taxon>
        <taxon>Pseudomonadati</taxon>
        <taxon>Pseudomonadota</taxon>
        <taxon>Alphaproteobacteria</taxon>
        <taxon>Rhodobacterales</taxon>
        <taxon>Roseobacteraceae</taxon>
        <taxon>Roseovarius</taxon>
    </lineage>
</organism>
<name>A0ABW7IBY6_9RHOB</name>
<feature type="transmembrane region" description="Helical" evidence="1">
    <location>
        <begin position="35"/>
        <end position="56"/>
    </location>
</feature>
<dbReference type="RefSeq" id="WP_377173264.1">
    <property type="nucleotide sequence ID" value="NZ_JBHTJC010000008.1"/>
</dbReference>
<gene>
    <name evidence="2" type="ORF">ACGRVM_16205</name>
</gene>